<evidence type="ECO:0000256" key="2">
    <source>
        <dbReference type="ARBA" id="ARBA00022670"/>
    </source>
</evidence>
<keyword evidence="6" id="KW-0865">Zymogen</keyword>
<evidence type="ECO:0000313" key="12">
    <source>
        <dbReference type="EMBL" id="KAG2174033.1"/>
    </source>
</evidence>
<evidence type="ECO:0000256" key="1">
    <source>
        <dbReference type="ARBA" id="ARBA00007447"/>
    </source>
</evidence>
<keyword evidence="13" id="KW-1185">Reference proteome</keyword>
<dbReference type="Pfam" id="PF00026">
    <property type="entry name" value="Asp"/>
    <property type="match status" value="1"/>
</dbReference>
<protein>
    <recommendedName>
        <fullName evidence="11">Peptidase A1 domain-containing protein</fullName>
    </recommendedName>
</protein>
<sequence>MHLSLISFSVGFLLFGVQASPAPRPFSVPLKRGSTSSLVKRGVASQSLWNEAPLTYLIDVNVGTPAQAFTVVFDTGSADLWIPSASCTVATGCLGKTFDETKSPTLKNLSIPFNIQYGSGYDNGTYVTDVVSIGNYTVSDQTLALVYNAMKTTRPPKSTPYVDGILGMAWDTGVYGSRHNFTYPPFIYGLYSTGQIPTMSFGMHLGNVYSKGYGGTVTFGGYDTTQFTGNLQYLPAQPENYHDVISFVHWTVLGQSFQLQQAGTTHEFEDGSALVLLDSGTSLGLLPESIVKGILQDIVGGNFLSFDNTSYIVSCDLLNSTEMINVVFPSVGGYAAVTLQTPVKDLIVGYTDGVTYTCELGLAAVAGPPYILGDVFLRSWYVYYDFTNKQVGLAQAVNSADPPYYYNISDFQ</sequence>
<dbReference type="SUPFAM" id="SSF50630">
    <property type="entry name" value="Acid proteases"/>
    <property type="match status" value="1"/>
</dbReference>
<evidence type="ECO:0000256" key="5">
    <source>
        <dbReference type="ARBA" id="ARBA00022801"/>
    </source>
</evidence>
<evidence type="ECO:0000256" key="6">
    <source>
        <dbReference type="ARBA" id="ARBA00023145"/>
    </source>
</evidence>
<dbReference type="InterPro" id="IPR001969">
    <property type="entry name" value="Aspartic_peptidase_AS"/>
</dbReference>
<dbReference type="OrthoDB" id="771136at2759"/>
<keyword evidence="4 9" id="KW-0064">Aspartyl protease</keyword>
<dbReference type="InterPro" id="IPR033121">
    <property type="entry name" value="PEPTIDASE_A1"/>
</dbReference>
<feature type="active site" evidence="8">
    <location>
        <position position="74"/>
    </location>
</feature>
<evidence type="ECO:0000256" key="7">
    <source>
        <dbReference type="ARBA" id="ARBA00023157"/>
    </source>
</evidence>
<comment type="caution">
    <text evidence="12">The sequence shown here is derived from an EMBL/GenBank/DDBJ whole genome shotgun (WGS) entry which is preliminary data.</text>
</comment>
<evidence type="ECO:0000256" key="8">
    <source>
        <dbReference type="PIRSR" id="PIRSR601461-1"/>
    </source>
</evidence>
<dbReference type="Proteomes" id="UP000612746">
    <property type="component" value="Unassembled WGS sequence"/>
</dbReference>
<dbReference type="InterPro" id="IPR001461">
    <property type="entry name" value="Aspartic_peptidase_A1"/>
</dbReference>
<dbReference type="AlphaFoldDB" id="A0A8H7PHG8"/>
<evidence type="ECO:0000313" key="13">
    <source>
        <dbReference type="Proteomes" id="UP000612746"/>
    </source>
</evidence>
<dbReference type="PANTHER" id="PTHR47966:SF51">
    <property type="entry name" value="BETA-SITE APP-CLEAVING ENZYME, ISOFORM A-RELATED"/>
    <property type="match status" value="1"/>
</dbReference>
<evidence type="ECO:0000256" key="3">
    <source>
        <dbReference type="ARBA" id="ARBA00022729"/>
    </source>
</evidence>
<evidence type="ECO:0000259" key="11">
    <source>
        <dbReference type="PROSITE" id="PS51767"/>
    </source>
</evidence>
<dbReference type="GO" id="GO:0006508">
    <property type="term" value="P:proteolysis"/>
    <property type="evidence" value="ECO:0007669"/>
    <property type="project" value="UniProtKB-KW"/>
</dbReference>
<keyword evidence="5 9" id="KW-0378">Hydrolase</keyword>
<dbReference type="PROSITE" id="PS51767">
    <property type="entry name" value="PEPTIDASE_A1"/>
    <property type="match status" value="1"/>
</dbReference>
<feature type="chain" id="PRO_5034605124" description="Peptidase A1 domain-containing protein" evidence="10">
    <location>
        <begin position="20"/>
        <end position="412"/>
    </location>
</feature>
<feature type="domain" description="Peptidase A1" evidence="11">
    <location>
        <begin position="56"/>
        <end position="394"/>
    </location>
</feature>
<dbReference type="Gene3D" id="2.40.70.10">
    <property type="entry name" value="Acid Proteases"/>
    <property type="match status" value="2"/>
</dbReference>
<evidence type="ECO:0000256" key="10">
    <source>
        <dbReference type="SAM" id="SignalP"/>
    </source>
</evidence>
<feature type="active site" evidence="8">
    <location>
        <position position="278"/>
    </location>
</feature>
<keyword evidence="7" id="KW-1015">Disulfide bond</keyword>
<dbReference type="InterPro" id="IPR034164">
    <property type="entry name" value="Pepsin-like_dom"/>
</dbReference>
<dbReference type="FunFam" id="2.40.70.10:FF:000008">
    <property type="entry name" value="Cathepsin D"/>
    <property type="match status" value="1"/>
</dbReference>
<gene>
    <name evidence="12" type="ORF">INT44_000147</name>
</gene>
<proteinExistence type="inferred from homology"/>
<keyword evidence="2 9" id="KW-0645">Protease</keyword>
<evidence type="ECO:0000256" key="9">
    <source>
        <dbReference type="RuleBase" id="RU000454"/>
    </source>
</evidence>
<dbReference type="InterPro" id="IPR021109">
    <property type="entry name" value="Peptidase_aspartic_dom_sf"/>
</dbReference>
<organism evidence="12 13">
    <name type="scientific">Umbelopsis vinacea</name>
    <dbReference type="NCBI Taxonomy" id="44442"/>
    <lineage>
        <taxon>Eukaryota</taxon>
        <taxon>Fungi</taxon>
        <taxon>Fungi incertae sedis</taxon>
        <taxon>Mucoromycota</taxon>
        <taxon>Mucoromycotina</taxon>
        <taxon>Umbelopsidomycetes</taxon>
        <taxon>Umbelopsidales</taxon>
        <taxon>Umbelopsidaceae</taxon>
        <taxon>Umbelopsis</taxon>
    </lineage>
</organism>
<feature type="signal peptide" evidence="10">
    <location>
        <begin position="1"/>
        <end position="19"/>
    </location>
</feature>
<keyword evidence="3 10" id="KW-0732">Signal</keyword>
<reference evidence="12" key="1">
    <citation type="submission" date="2020-12" db="EMBL/GenBank/DDBJ databases">
        <title>Metabolic potential, ecology and presence of endohyphal bacteria is reflected in genomic diversity of Mucoromycotina.</title>
        <authorList>
            <person name="Muszewska A."/>
            <person name="Okrasinska A."/>
            <person name="Steczkiewicz K."/>
            <person name="Drgas O."/>
            <person name="Orlowska M."/>
            <person name="Perlinska-Lenart U."/>
            <person name="Aleksandrzak-Piekarczyk T."/>
            <person name="Szatraj K."/>
            <person name="Zielenkiewicz U."/>
            <person name="Pilsyk S."/>
            <person name="Malc E."/>
            <person name="Mieczkowski P."/>
            <person name="Kruszewska J.S."/>
            <person name="Biernat P."/>
            <person name="Pawlowska J."/>
        </authorList>
    </citation>
    <scope>NUCLEOTIDE SEQUENCE</scope>
    <source>
        <strain evidence="12">WA0000051536</strain>
    </source>
</reference>
<dbReference type="CDD" id="cd05471">
    <property type="entry name" value="pepsin_like"/>
    <property type="match status" value="1"/>
</dbReference>
<dbReference type="EMBL" id="JAEPRA010000017">
    <property type="protein sequence ID" value="KAG2174033.1"/>
    <property type="molecule type" value="Genomic_DNA"/>
</dbReference>
<name>A0A8H7PHG8_9FUNG</name>
<dbReference type="PROSITE" id="PS00141">
    <property type="entry name" value="ASP_PROTEASE"/>
    <property type="match status" value="1"/>
</dbReference>
<evidence type="ECO:0000256" key="4">
    <source>
        <dbReference type="ARBA" id="ARBA00022750"/>
    </source>
</evidence>
<dbReference type="GO" id="GO:0004190">
    <property type="term" value="F:aspartic-type endopeptidase activity"/>
    <property type="evidence" value="ECO:0007669"/>
    <property type="project" value="UniProtKB-KW"/>
</dbReference>
<accession>A0A8H7PHG8</accession>
<dbReference type="PRINTS" id="PR00792">
    <property type="entry name" value="PEPSIN"/>
</dbReference>
<comment type="similarity">
    <text evidence="1 9">Belongs to the peptidase A1 family.</text>
</comment>
<dbReference type="PANTHER" id="PTHR47966">
    <property type="entry name" value="BETA-SITE APP-CLEAVING ENZYME, ISOFORM A-RELATED"/>
    <property type="match status" value="1"/>
</dbReference>